<accession>A0A8D2EXS2</accession>
<dbReference type="Gene3D" id="6.10.140.140">
    <property type="match status" value="1"/>
</dbReference>
<reference evidence="2" key="1">
    <citation type="submission" date="2018-05" db="EMBL/GenBank/DDBJ databases">
        <title>Whole genome of Theropithecus gelada.</title>
        <authorList>
            <person name="Chiou K.L."/>
            <person name="Snyder-Mackler N."/>
        </authorList>
    </citation>
    <scope>NUCLEOTIDE SEQUENCE [LARGE SCALE GENOMIC DNA]</scope>
</reference>
<keyword evidence="3" id="KW-1185">Reference proteome</keyword>
<dbReference type="InterPro" id="IPR036051">
    <property type="entry name" value="KRAB_dom_sf"/>
</dbReference>
<dbReference type="GO" id="GO:0006355">
    <property type="term" value="P:regulation of DNA-templated transcription"/>
    <property type="evidence" value="ECO:0007669"/>
    <property type="project" value="InterPro"/>
</dbReference>
<dbReference type="Pfam" id="PF01352">
    <property type="entry name" value="KRAB"/>
    <property type="match status" value="1"/>
</dbReference>
<reference evidence="2" key="3">
    <citation type="submission" date="2025-09" db="UniProtKB">
        <authorList>
            <consortium name="Ensembl"/>
        </authorList>
    </citation>
    <scope>IDENTIFICATION</scope>
</reference>
<proteinExistence type="predicted"/>
<evidence type="ECO:0000313" key="2">
    <source>
        <dbReference type="Ensembl" id="ENSTGEP00000011279.1"/>
    </source>
</evidence>
<reference evidence="2" key="2">
    <citation type="submission" date="2025-08" db="UniProtKB">
        <authorList>
            <consortium name="Ensembl"/>
        </authorList>
    </citation>
    <scope>IDENTIFICATION</scope>
</reference>
<protein>
    <recommendedName>
        <fullName evidence="1">KRAB domain-containing protein</fullName>
    </recommendedName>
</protein>
<dbReference type="InterPro" id="IPR001909">
    <property type="entry name" value="KRAB"/>
</dbReference>
<organism evidence="2 3">
    <name type="scientific">Theropithecus gelada</name>
    <name type="common">Gelada baboon</name>
    <dbReference type="NCBI Taxonomy" id="9565"/>
    <lineage>
        <taxon>Eukaryota</taxon>
        <taxon>Metazoa</taxon>
        <taxon>Chordata</taxon>
        <taxon>Craniata</taxon>
        <taxon>Vertebrata</taxon>
        <taxon>Euteleostomi</taxon>
        <taxon>Mammalia</taxon>
        <taxon>Eutheria</taxon>
        <taxon>Euarchontoglires</taxon>
        <taxon>Primates</taxon>
        <taxon>Haplorrhini</taxon>
        <taxon>Catarrhini</taxon>
        <taxon>Cercopithecidae</taxon>
        <taxon>Cercopithecinae</taxon>
        <taxon>Theropithecus</taxon>
    </lineage>
</organism>
<dbReference type="SUPFAM" id="SSF109640">
    <property type="entry name" value="KRAB domain (Kruppel-associated box)"/>
    <property type="match status" value="1"/>
</dbReference>
<name>A0A8D2EXS2_THEGE</name>
<dbReference type="Proteomes" id="UP000694411">
    <property type="component" value="Chromosome X"/>
</dbReference>
<feature type="domain" description="KRAB" evidence="1">
    <location>
        <begin position="15"/>
        <end position="53"/>
    </location>
</feature>
<evidence type="ECO:0000313" key="3">
    <source>
        <dbReference type="Proteomes" id="UP000694411"/>
    </source>
</evidence>
<dbReference type="AlphaFoldDB" id="A0A8D2EXS2"/>
<dbReference type="Ensembl" id="ENSTGET00000013568.1">
    <property type="protein sequence ID" value="ENSTGEP00000011279.1"/>
    <property type="gene ID" value="ENSTGEG00000009225.1"/>
</dbReference>
<evidence type="ECO:0000259" key="1">
    <source>
        <dbReference type="Pfam" id="PF01352"/>
    </source>
</evidence>
<sequence>MKSVLAHPISQEMDSVAFEDVIVTFTWEERPLQGPSWRNPHKDVIQQILRNLSYIENQWRDQHIENQYKKILSDI</sequence>